<protein>
    <submittedName>
        <fullName evidence="9">Tyrosine-type recombinase/integrase</fullName>
    </submittedName>
</protein>
<dbReference type="InterPro" id="IPR028259">
    <property type="entry name" value="AP2-like_int_N"/>
</dbReference>
<dbReference type="Pfam" id="PF00589">
    <property type="entry name" value="Phage_integrase"/>
    <property type="match status" value="1"/>
</dbReference>
<evidence type="ECO:0000256" key="1">
    <source>
        <dbReference type="ARBA" id="ARBA00003283"/>
    </source>
</evidence>
<evidence type="ECO:0000256" key="3">
    <source>
        <dbReference type="ARBA" id="ARBA00022908"/>
    </source>
</evidence>
<dbReference type="GO" id="GO:0006310">
    <property type="term" value="P:DNA recombination"/>
    <property type="evidence" value="ECO:0007669"/>
    <property type="project" value="UniProtKB-KW"/>
</dbReference>
<dbReference type="EMBL" id="WWTN01000057">
    <property type="protein sequence ID" value="MZH58151.1"/>
    <property type="molecule type" value="Genomic_DNA"/>
</dbReference>
<organism evidence="9 10">
    <name type="scientific">Clostridium innocuum</name>
    <dbReference type="NCBI Taxonomy" id="1522"/>
    <lineage>
        <taxon>Bacteria</taxon>
        <taxon>Bacillati</taxon>
        <taxon>Bacillota</taxon>
        <taxon>Clostridia</taxon>
        <taxon>Eubacteriales</taxon>
        <taxon>Clostridiaceae</taxon>
        <taxon>Clostridium</taxon>
    </lineage>
</organism>
<gene>
    <name evidence="9" type="ORF">GT664_20910</name>
</gene>
<dbReference type="InterPro" id="IPR011010">
    <property type="entry name" value="DNA_brk_join_enz"/>
</dbReference>
<keyword evidence="3" id="KW-0229">DNA integration</keyword>
<dbReference type="Pfam" id="PF14659">
    <property type="entry name" value="Phage_int_SAM_3"/>
    <property type="match status" value="1"/>
</dbReference>
<comment type="function">
    <text evidence="1">Site-specific tyrosine recombinase, which acts by catalyzing the cutting and rejoining of the recombining DNA molecules.</text>
</comment>
<dbReference type="PROSITE" id="PS51898">
    <property type="entry name" value="TYR_RECOMBINASE"/>
    <property type="match status" value="1"/>
</dbReference>
<comment type="caution">
    <text evidence="9">The sequence shown here is derived from an EMBL/GenBank/DDBJ whole genome shotgun (WGS) entry which is preliminary data.</text>
</comment>
<evidence type="ECO:0000256" key="2">
    <source>
        <dbReference type="ARBA" id="ARBA00008857"/>
    </source>
</evidence>
<reference evidence="9" key="1">
    <citation type="journal article" date="2019" name="Nat. Med.">
        <title>A library of human gut bacterial isolates paired with longitudinal multiomics data enables mechanistic microbiome research.</title>
        <authorList>
            <person name="Poyet M."/>
            <person name="Groussin M."/>
            <person name="Gibbons S.M."/>
            <person name="Avila-Pacheco J."/>
            <person name="Jiang X."/>
            <person name="Kearney S.M."/>
            <person name="Perrotta A.R."/>
            <person name="Berdy B."/>
            <person name="Zhao S."/>
            <person name="Lieberman T.D."/>
            <person name="Swanson P.K."/>
            <person name="Smith M."/>
            <person name="Roesemann S."/>
            <person name="Alexander J.E."/>
            <person name="Rich S.A."/>
            <person name="Livny J."/>
            <person name="Vlamakis H."/>
            <person name="Clish C."/>
            <person name="Bullock K."/>
            <person name="Deik A."/>
            <person name="Scott J."/>
            <person name="Pierce K.A."/>
            <person name="Xavier R.J."/>
            <person name="Alm E.J."/>
        </authorList>
    </citation>
    <scope>NUCLEOTIDE SEQUENCE</scope>
    <source>
        <strain evidence="9">BIOML-A12</strain>
    </source>
</reference>
<dbReference type="Gene3D" id="1.10.150.130">
    <property type="match status" value="1"/>
</dbReference>
<evidence type="ECO:0000313" key="9">
    <source>
        <dbReference type="EMBL" id="MZH58151.1"/>
    </source>
</evidence>
<feature type="domain" description="Tyr recombinase" evidence="7">
    <location>
        <begin position="166"/>
        <end position="349"/>
    </location>
</feature>
<dbReference type="InterPro" id="IPR004107">
    <property type="entry name" value="Integrase_SAM-like_N"/>
</dbReference>
<keyword evidence="4 6" id="KW-0238">DNA-binding</keyword>
<dbReference type="InterPro" id="IPR013762">
    <property type="entry name" value="Integrase-like_cat_sf"/>
</dbReference>
<dbReference type="PANTHER" id="PTHR30349:SF64">
    <property type="entry name" value="PROPHAGE INTEGRASE INTD-RELATED"/>
    <property type="match status" value="1"/>
</dbReference>
<dbReference type="RefSeq" id="WP_161129524.1">
    <property type="nucleotide sequence ID" value="NZ_JBCLTO010000051.1"/>
</dbReference>
<dbReference type="InterPro" id="IPR010998">
    <property type="entry name" value="Integrase_recombinase_N"/>
</dbReference>
<evidence type="ECO:0000313" key="10">
    <source>
        <dbReference type="Proteomes" id="UP000604383"/>
    </source>
</evidence>
<dbReference type="SUPFAM" id="SSF56349">
    <property type="entry name" value="DNA breaking-rejoining enzymes"/>
    <property type="match status" value="1"/>
</dbReference>
<dbReference type="PANTHER" id="PTHR30349">
    <property type="entry name" value="PHAGE INTEGRASE-RELATED"/>
    <property type="match status" value="1"/>
</dbReference>
<dbReference type="GO" id="GO:0015074">
    <property type="term" value="P:DNA integration"/>
    <property type="evidence" value="ECO:0007669"/>
    <property type="project" value="UniProtKB-KW"/>
</dbReference>
<dbReference type="GO" id="GO:0003677">
    <property type="term" value="F:DNA binding"/>
    <property type="evidence" value="ECO:0007669"/>
    <property type="project" value="UniProtKB-UniRule"/>
</dbReference>
<dbReference type="Gene3D" id="1.10.443.10">
    <property type="entry name" value="Intergrase catalytic core"/>
    <property type="match status" value="1"/>
</dbReference>
<evidence type="ECO:0000259" key="8">
    <source>
        <dbReference type="PROSITE" id="PS51900"/>
    </source>
</evidence>
<dbReference type="AlphaFoldDB" id="A0AB36BBK4"/>
<sequence length="365" mass="43318">MPVYKDEKKGTWFVSIRYVNWKGERTRKLKRGFKTKREAQEFERTFLLKESKNLDMLFKDFVELYLKDCSHRLKENTIQTKEYIIETKILPYLGDKKINEIKANDVIEWQNTMLAYRDDKGEPFSPCYLKTLHNQLSSIFNYAVRFYDLPSNPARTVGNMGKEKGKEIEFWTREEYLKFSEAMMDKDVSFHAFEMLYWCGLRVGELLALTPSDFDFEKETVKISKSYQRIRGRDVITSPKTEKSNRTIVMPHFLVEEMQDYISRLYGWKDNARIFMISKSYLHHEMERGCKATNLKKIRIHGLRHSHVSLLIEMGFDAVAIADRVGHESIDITYRYAHLFPSKGKKIAQKLNLQREEDFKNVTEE</sequence>
<dbReference type="InterPro" id="IPR002104">
    <property type="entry name" value="Integrase_catalytic"/>
</dbReference>
<dbReference type="InterPro" id="IPR044068">
    <property type="entry name" value="CB"/>
</dbReference>
<name>A0AB36BBK4_CLOIN</name>
<feature type="domain" description="Core-binding (CB)" evidence="8">
    <location>
        <begin position="56"/>
        <end position="144"/>
    </location>
</feature>
<comment type="similarity">
    <text evidence="2">Belongs to the 'phage' integrase family.</text>
</comment>
<evidence type="ECO:0000256" key="5">
    <source>
        <dbReference type="ARBA" id="ARBA00023172"/>
    </source>
</evidence>
<dbReference type="PROSITE" id="PS51900">
    <property type="entry name" value="CB"/>
    <property type="match status" value="1"/>
</dbReference>
<dbReference type="Pfam" id="PF14657">
    <property type="entry name" value="Arm-DNA-bind_4"/>
    <property type="match status" value="1"/>
</dbReference>
<dbReference type="InterPro" id="IPR050090">
    <property type="entry name" value="Tyrosine_recombinase_XerCD"/>
</dbReference>
<proteinExistence type="inferred from homology"/>
<evidence type="ECO:0000256" key="4">
    <source>
        <dbReference type="ARBA" id="ARBA00023125"/>
    </source>
</evidence>
<dbReference type="CDD" id="cd01189">
    <property type="entry name" value="INT_ICEBs1_C_like"/>
    <property type="match status" value="1"/>
</dbReference>
<accession>A0AB36BBK4</accession>
<evidence type="ECO:0000259" key="7">
    <source>
        <dbReference type="PROSITE" id="PS51898"/>
    </source>
</evidence>
<evidence type="ECO:0000256" key="6">
    <source>
        <dbReference type="PROSITE-ProRule" id="PRU01248"/>
    </source>
</evidence>
<dbReference type="Proteomes" id="UP000604383">
    <property type="component" value="Unassembled WGS sequence"/>
</dbReference>
<keyword evidence="5" id="KW-0233">DNA recombination</keyword>